<organism evidence="3">
    <name type="scientific">Chromera velia CCMP2878</name>
    <dbReference type="NCBI Taxonomy" id="1169474"/>
    <lineage>
        <taxon>Eukaryota</taxon>
        <taxon>Sar</taxon>
        <taxon>Alveolata</taxon>
        <taxon>Colpodellida</taxon>
        <taxon>Chromeraceae</taxon>
        <taxon>Chromera</taxon>
    </lineage>
</organism>
<feature type="compositionally biased region" description="Low complexity" evidence="1">
    <location>
        <begin position="153"/>
        <end position="174"/>
    </location>
</feature>
<evidence type="ECO:0000256" key="2">
    <source>
        <dbReference type="SAM" id="SignalP"/>
    </source>
</evidence>
<name>A0A0G4IDY0_9ALVE</name>
<feature type="compositionally biased region" description="Acidic residues" evidence="1">
    <location>
        <begin position="192"/>
        <end position="218"/>
    </location>
</feature>
<evidence type="ECO:0000256" key="1">
    <source>
        <dbReference type="SAM" id="MobiDB-lite"/>
    </source>
</evidence>
<reference evidence="3" key="1">
    <citation type="submission" date="2014-11" db="EMBL/GenBank/DDBJ databases">
        <authorList>
            <person name="Otto D Thomas"/>
            <person name="Naeem Raeece"/>
        </authorList>
    </citation>
    <scope>NUCLEOTIDE SEQUENCE</scope>
</reference>
<evidence type="ECO:0008006" key="4">
    <source>
        <dbReference type="Google" id="ProtNLM"/>
    </source>
</evidence>
<evidence type="ECO:0000313" key="3">
    <source>
        <dbReference type="EMBL" id="CEM55312.1"/>
    </source>
</evidence>
<feature type="chain" id="PRO_5005192535" description="TLDc domain-containing protein" evidence="2">
    <location>
        <begin position="18"/>
        <end position="218"/>
    </location>
</feature>
<feature type="compositionally biased region" description="Basic and acidic residues" evidence="1">
    <location>
        <begin position="181"/>
        <end position="191"/>
    </location>
</feature>
<sequence length="218" mass="23506">MGHKGTMMLALRYYALMLRGFDSTLIDVEKLWECVGGVGSFRLPNYVLGWLKSPGVQVLAPQGVTENSYRALFDAPLVIVVRGEALGMFFGKVRSGYRTDVQLTELFGASFPAPASTLQRTLDPCLYIVMGSLQSQGRVDVGVSYTVQEVQPADAGAQDSQAEDQSQAAGVQQEEGGDTGGDEHGQGTHDMDVDETGPESQCDVDDREIGEEAALDDY</sequence>
<dbReference type="AlphaFoldDB" id="A0A0G4IDY0"/>
<feature type="region of interest" description="Disordered" evidence="1">
    <location>
        <begin position="153"/>
        <end position="218"/>
    </location>
</feature>
<protein>
    <recommendedName>
        <fullName evidence="4">TLDc domain-containing protein</fullName>
    </recommendedName>
</protein>
<dbReference type="PhylomeDB" id="A0A0G4IDY0"/>
<dbReference type="EMBL" id="CDMZ01005864">
    <property type="protein sequence ID" value="CEM55312.1"/>
    <property type="molecule type" value="Genomic_DNA"/>
</dbReference>
<accession>A0A0G4IDY0</accession>
<feature type="signal peptide" evidence="2">
    <location>
        <begin position="1"/>
        <end position="17"/>
    </location>
</feature>
<dbReference type="VEuPathDB" id="CryptoDB:Cvel_13450"/>
<proteinExistence type="predicted"/>
<keyword evidence="2" id="KW-0732">Signal</keyword>
<gene>
    <name evidence="3" type="ORF">Cvel_13450</name>
</gene>